<evidence type="ECO:0000313" key="2">
    <source>
        <dbReference type="Proteomes" id="UP000244080"/>
    </source>
</evidence>
<dbReference type="EMBL" id="PIGA01000039">
    <property type="protein sequence ID" value="PTP15645.1"/>
    <property type="molecule type" value="Genomic_DNA"/>
</dbReference>
<dbReference type="RefSeq" id="WP_017084887.1">
    <property type="nucleotide sequence ID" value="NZ_CAWNZY010000050.1"/>
</dbReference>
<comment type="caution">
    <text evidence="1">The sequence shown here is derived from an EMBL/GenBank/DDBJ whole genome shotgun (WGS) entry which is preliminary data.</text>
</comment>
<evidence type="ECO:0000313" key="1">
    <source>
        <dbReference type="EMBL" id="PTP15645.1"/>
    </source>
</evidence>
<sequence length="211" mass="23309">MSLNNWCIEKLSNHDKVDSVVELTNELIKITNVNGGEFIVLVKSEERSTIESVSGVDVGKIDFLLNIKKEAYIDGQLLQLGSSAGFAVGGLGDLFSALNDRDISTYISAEMSFIIRGLSQHTKVTGLERLDNRRFRVQRAGLDSVTILALNDYDFTAESVRSGIEKYVEFDAILTSNPNCRRTGNCEMVAESAGVRILSWGELLGQLNRAW</sequence>
<dbReference type="AlphaFoldDB" id="A0A2T5E8M1"/>
<protein>
    <submittedName>
        <fullName evidence="1">Uncharacterized protein</fullName>
    </submittedName>
</protein>
<dbReference type="Proteomes" id="UP000244080">
    <property type="component" value="Unassembled WGS sequence"/>
</dbReference>
<organism evidence="1 2">
    <name type="scientific">Vibrio splendidus</name>
    <dbReference type="NCBI Taxonomy" id="29497"/>
    <lineage>
        <taxon>Bacteria</taxon>
        <taxon>Pseudomonadati</taxon>
        <taxon>Pseudomonadota</taxon>
        <taxon>Gammaproteobacteria</taxon>
        <taxon>Vibrionales</taxon>
        <taxon>Vibrionaceae</taxon>
        <taxon>Vibrio</taxon>
    </lineage>
</organism>
<name>A0A2T5E8M1_VIBSP</name>
<proteinExistence type="predicted"/>
<gene>
    <name evidence="1" type="ORF">CWO36_19755</name>
</gene>
<reference evidence="1 2" key="1">
    <citation type="submission" date="2017-11" db="EMBL/GenBank/DDBJ databases">
        <title>Population delineation of vibrios coincides with oyster pathogenicity.</title>
        <authorList>
            <person name="Bruto M."/>
            <person name="Labreuche Y."/>
            <person name="James A."/>
            <person name="Piel D."/>
            <person name="Chenivesse S."/>
            <person name="Petton B."/>
            <person name="Polz M.F."/>
            <person name="Le Roux F."/>
        </authorList>
    </citation>
    <scope>NUCLEOTIDE SEQUENCE [LARGE SCALE GENOMIC DNA]</scope>
    <source>
        <strain evidence="1 2">1F_55</strain>
    </source>
</reference>
<accession>A0A2T5E8M1</accession>